<gene>
    <name evidence="1" type="ORF">AVEN_275185_1</name>
</gene>
<sequence length="93" mass="10736">MSYVHNHILVVVLITKGAEVVNIDKQQSRSYISSRRSSPLEVRLFCLPSEKQPAGHYLNIWAFSVNYKRKALERLQRKHSFCYPFKATLDGGL</sequence>
<reference evidence="1 2" key="1">
    <citation type="journal article" date="2019" name="Sci. Rep.">
        <title>Orb-weaving spider Araneus ventricosus genome elucidates the spidroin gene catalogue.</title>
        <authorList>
            <person name="Kono N."/>
            <person name="Nakamura H."/>
            <person name="Ohtoshi R."/>
            <person name="Moran D.A.P."/>
            <person name="Shinohara A."/>
            <person name="Yoshida Y."/>
            <person name="Fujiwara M."/>
            <person name="Mori M."/>
            <person name="Tomita M."/>
            <person name="Arakawa K."/>
        </authorList>
    </citation>
    <scope>NUCLEOTIDE SEQUENCE [LARGE SCALE GENOMIC DNA]</scope>
</reference>
<evidence type="ECO:0000313" key="1">
    <source>
        <dbReference type="EMBL" id="GBN74361.1"/>
    </source>
</evidence>
<comment type="caution">
    <text evidence="1">The sequence shown here is derived from an EMBL/GenBank/DDBJ whole genome shotgun (WGS) entry which is preliminary data.</text>
</comment>
<protein>
    <submittedName>
        <fullName evidence="1">Uncharacterized protein</fullName>
    </submittedName>
</protein>
<evidence type="ECO:0000313" key="2">
    <source>
        <dbReference type="Proteomes" id="UP000499080"/>
    </source>
</evidence>
<dbReference type="Proteomes" id="UP000499080">
    <property type="component" value="Unassembled WGS sequence"/>
</dbReference>
<dbReference type="AlphaFoldDB" id="A0A4Y2RFC9"/>
<proteinExistence type="predicted"/>
<dbReference type="EMBL" id="BGPR01016862">
    <property type="protein sequence ID" value="GBN74361.1"/>
    <property type="molecule type" value="Genomic_DNA"/>
</dbReference>
<organism evidence="1 2">
    <name type="scientific">Araneus ventricosus</name>
    <name type="common">Orbweaver spider</name>
    <name type="synonym">Epeira ventricosa</name>
    <dbReference type="NCBI Taxonomy" id="182803"/>
    <lineage>
        <taxon>Eukaryota</taxon>
        <taxon>Metazoa</taxon>
        <taxon>Ecdysozoa</taxon>
        <taxon>Arthropoda</taxon>
        <taxon>Chelicerata</taxon>
        <taxon>Arachnida</taxon>
        <taxon>Araneae</taxon>
        <taxon>Araneomorphae</taxon>
        <taxon>Entelegynae</taxon>
        <taxon>Araneoidea</taxon>
        <taxon>Araneidae</taxon>
        <taxon>Araneus</taxon>
    </lineage>
</organism>
<keyword evidence="2" id="KW-1185">Reference proteome</keyword>
<name>A0A4Y2RFC9_ARAVE</name>
<accession>A0A4Y2RFC9</accession>